<sequence length="45" mass="5481">MSRKYKFHNESAAYFINFGLFTKFDIFFDTIQVFILPYKPPQKEL</sequence>
<evidence type="ECO:0000256" key="1">
    <source>
        <dbReference type="SAM" id="Phobius"/>
    </source>
</evidence>
<proteinExistence type="predicted"/>
<dbReference type="AlphaFoldDB" id="A0A3E0HJ91"/>
<keyword evidence="1" id="KW-0472">Membrane</keyword>
<comment type="caution">
    <text evidence="2">The sequence shown here is derived from an EMBL/GenBank/DDBJ whole genome shotgun (WGS) entry which is preliminary data.</text>
</comment>
<gene>
    <name evidence="2" type="ORF">C7448_107137</name>
</gene>
<feature type="transmembrane region" description="Helical" evidence="1">
    <location>
        <begin position="12"/>
        <end position="35"/>
    </location>
</feature>
<keyword evidence="1" id="KW-0812">Transmembrane</keyword>
<keyword evidence="3" id="KW-1185">Reference proteome</keyword>
<protein>
    <submittedName>
        <fullName evidence="2">Uncharacterized protein</fullName>
    </submittedName>
</protein>
<evidence type="ECO:0000313" key="2">
    <source>
        <dbReference type="EMBL" id="REH46574.1"/>
    </source>
</evidence>
<dbReference type="Proteomes" id="UP000256884">
    <property type="component" value="Unassembled WGS sequence"/>
</dbReference>
<keyword evidence="1" id="KW-1133">Transmembrane helix</keyword>
<evidence type="ECO:0000313" key="3">
    <source>
        <dbReference type="Proteomes" id="UP000256884"/>
    </source>
</evidence>
<accession>A0A3E0HJ91</accession>
<name>A0A3E0HJ91_9FLAO</name>
<dbReference type="EMBL" id="QUNS01000007">
    <property type="protein sequence ID" value="REH46574.1"/>
    <property type="molecule type" value="Genomic_DNA"/>
</dbReference>
<reference evidence="2 3" key="1">
    <citation type="submission" date="2018-08" db="EMBL/GenBank/DDBJ databases">
        <title>Genomic Encyclopedia of Type Strains, Phase IV (KMG-IV): sequencing the most valuable type-strain genomes for metagenomic binning, comparative biology and taxonomic classification.</title>
        <authorList>
            <person name="Goeker M."/>
        </authorList>
    </citation>
    <scope>NUCLEOTIDE SEQUENCE [LARGE SCALE GENOMIC DNA]</scope>
    <source>
        <strain evidence="2 3">DSM 18841</strain>
    </source>
</reference>
<organism evidence="2 3">
    <name type="scientific">Tenacibaculum gallaicum</name>
    <dbReference type="NCBI Taxonomy" id="561505"/>
    <lineage>
        <taxon>Bacteria</taxon>
        <taxon>Pseudomonadati</taxon>
        <taxon>Bacteroidota</taxon>
        <taxon>Flavobacteriia</taxon>
        <taxon>Flavobacteriales</taxon>
        <taxon>Flavobacteriaceae</taxon>
        <taxon>Tenacibaculum</taxon>
    </lineage>
</organism>